<organism evidence="3 4">
    <name type="scientific">Turicibacter sanguinis</name>
    <dbReference type="NCBI Taxonomy" id="154288"/>
    <lineage>
        <taxon>Bacteria</taxon>
        <taxon>Bacillati</taxon>
        <taxon>Bacillota</taxon>
        <taxon>Erysipelotrichia</taxon>
        <taxon>Erysipelotrichales</taxon>
        <taxon>Turicibacteraceae</taxon>
        <taxon>Turicibacter</taxon>
    </lineage>
</organism>
<dbReference type="Pfam" id="PF01380">
    <property type="entry name" value="SIS"/>
    <property type="match status" value="1"/>
</dbReference>
<comment type="caution">
    <text evidence="3">The sequence shown here is derived from an EMBL/GenBank/DDBJ whole genome shotgun (WGS) entry which is preliminary data.</text>
</comment>
<dbReference type="EMBL" id="WMQE01000017">
    <property type="protein sequence ID" value="MTK21505.1"/>
    <property type="molecule type" value="Genomic_DNA"/>
</dbReference>
<evidence type="ECO:0000313" key="4">
    <source>
        <dbReference type="Proteomes" id="UP000487649"/>
    </source>
</evidence>
<dbReference type="GO" id="GO:0097367">
    <property type="term" value="F:carbohydrate derivative binding"/>
    <property type="evidence" value="ECO:0007669"/>
    <property type="project" value="InterPro"/>
</dbReference>
<evidence type="ECO:0000256" key="1">
    <source>
        <dbReference type="ARBA" id="ARBA00022737"/>
    </source>
</evidence>
<dbReference type="GO" id="GO:0005886">
    <property type="term" value="C:plasma membrane"/>
    <property type="evidence" value="ECO:0007669"/>
    <property type="project" value="TreeGrafter"/>
</dbReference>
<dbReference type="InterPro" id="IPR001347">
    <property type="entry name" value="SIS_dom"/>
</dbReference>
<dbReference type="RefSeq" id="WP_006783554.1">
    <property type="nucleotide sequence ID" value="NZ_CP053187.1"/>
</dbReference>
<feature type="domain" description="SIS" evidence="2">
    <location>
        <begin position="50"/>
        <end position="210"/>
    </location>
</feature>
<reference evidence="3 4" key="1">
    <citation type="journal article" date="2019" name="Nat. Med.">
        <title>A library of human gut bacterial isolates paired with longitudinal multiomics data enables mechanistic microbiome research.</title>
        <authorList>
            <person name="Poyet M."/>
            <person name="Groussin M."/>
            <person name="Gibbons S.M."/>
            <person name="Avila-Pacheco J."/>
            <person name="Jiang X."/>
            <person name="Kearney S.M."/>
            <person name="Perrotta A.R."/>
            <person name="Berdy B."/>
            <person name="Zhao S."/>
            <person name="Lieberman T.D."/>
            <person name="Swanson P.K."/>
            <person name="Smith M."/>
            <person name="Roesemann S."/>
            <person name="Alexander J.E."/>
            <person name="Rich S.A."/>
            <person name="Livny J."/>
            <person name="Vlamakis H."/>
            <person name="Clish C."/>
            <person name="Bullock K."/>
            <person name="Deik A."/>
            <person name="Scott J."/>
            <person name="Pierce K.A."/>
            <person name="Xavier R.J."/>
            <person name="Alm E.J."/>
        </authorList>
    </citation>
    <scope>NUCLEOTIDE SEQUENCE [LARGE SCALE GENOMIC DNA]</scope>
    <source>
        <strain evidence="3 4">BIOML-A198</strain>
    </source>
</reference>
<dbReference type="PANTHER" id="PTHR32502:SF3">
    <property type="entry name" value="D-GALACTOSAMINE-6-PHOSPHATE DEAMINASE AGAS-RELATED"/>
    <property type="match status" value="1"/>
</dbReference>
<dbReference type="PANTHER" id="PTHR32502">
    <property type="entry name" value="N-ACETYLGALACTOSAMINE PERMEASE II COMPONENT-RELATED"/>
    <property type="match status" value="1"/>
</dbReference>
<evidence type="ECO:0000259" key="2">
    <source>
        <dbReference type="PROSITE" id="PS51464"/>
    </source>
</evidence>
<keyword evidence="1" id="KW-0677">Repeat</keyword>
<protein>
    <submittedName>
        <fullName evidence="3">SIS domain-containing protein</fullName>
    </submittedName>
</protein>
<dbReference type="InterPro" id="IPR050303">
    <property type="entry name" value="GatZ_KbaZ_carbometab"/>
</dbReference>
<dbReference type="OrthoDB" id="9779207at2"/>
<dbReference type="Gene3D" id="3.40.50.10490">
    <property type="entry name" value="Glucose-6-phosphate isomerase like protein, domain 1"/>
    <property type="match status" value="2"/>
</dbReference>
<dbReference type="InterPro" id="IPR046348">
    <property type="entry name" value="SIS_dom_sf"/>
</dbReference>
<sequence>MEEKILGYEQSNLEAWNGIYTAKEIHQQPDVWLKVLHQISTHKEVIQSFLDQVLEHEDLEIILTGAGTSAFAGEVVEPYLHQLTKKSVRAIATTDIVANPFGYLSPEKPTLLISYARSGNSPESVATVQLAKQLVRNLYQIVITCNKEGKLAQFASEDEGSLLLLMPDETNDMSFAMTSSCTSMILTNIAIFNLKTLHNLQTDLFNVRENLLDLFNNTDLFNEILTYDYDRLIFLGSGPLKGIAREMALKTLELTAGIVNANYDTPLGFRHGPKSVINDKTLIVVLKNNQTYPKYYDEDLIRELLSERKENKVLVLCNDHVADDSVYFGRAIKNNVILGMQYLAFGQILALKKSLSLGITPDNPCPTGEVNRVVKGVTIYQFKEEKGC</sequence>
<feature type="domain" description="SIS" evidence="2">
    <location>
        <begin position="220"/>
        <end position="364"/>
    </location>
</feature>
<dbReference type="SUPFAM" id="SSF53697">
    <property type="entry name" value="SIS domain"/>
    <property type="match status" value="1"/>
</dbReference>
<dbReference type="GO" id="GO:1901135">
    <property type="term" value="P:carbohydrate derivative metabolic process"/>
    <property type="evidence" value="ECO:0007669"/>
    <property type="project" value="InterPro"/>
</dbReference>
<evidence type="ECO:0000313" key="3">
    <source>
        <dbReference type="EMBL" id="MTK21505.1"/>
    </source>
</evidence>
<name>A0A9X4XGN6_9FIRM</name>
<dbReference type="InterPro" id="IPR035466">
    <property type="entry name" value="GlmS/AgaS_SIS"/>
</dbReference>
<dbReference type="AlphaFoldDB" id="A0A9X4XGN6"/>
<gene>
    <name evidence="3" type="ORF">GMA92_08730</name>
</gene>
<dbReference type="GeneID" id="60059259"/>
<dbReference type="Proteomes" id="UP000487649">
    <property type="component" value="Unassembled WGS sequence"/>
</dbReference>
<proteinExistence type="predicted"/>
<dbReference type="PROSITE" id="PS51464">
    <property type="entry name" value="SIS"/>
    <property type="match status" value="2"/>
</dbReference>
<accession>A0A9X4XGN6</accession>
<dbReference type="CDD" id="cd05008">
    <property type="entry name" value="SIS_GlmS_GlmD_1"/>
    <property type="match status" value="1"/>
</dbReference>
<dbReference type="GO" id="GO:0009401">
    <property type="term" value="P:phosphoenolpyruvate-dependent sugar phosphotransferase system"/>
    <property type="evidence" value="ECO:0007669"/>
    <property type="project" value="TreeGrafter"/>
</dbReference>